<dbReference type="EMBL" id="JACHIA010000017">
    <property type="protein sequence ID" value="MBB6072693.1"/>
    <property type="molecule type" value="Genomic_DNA"/>
</dbReference>
<keyword evidence="2" id="KW-1133">Transmembrane helix</keyword>
<accession>A0A841H3Z8</accession>
<comment type="caution">
    <text evidence="3">The sequence shown here is derived from an EMBL/GenBank/DDBJ whole genome shotgun (WGS) entry which is preliminary data.</text>
</comment>
<sequence>MAESASSSQFPSPPRTTPGPRLDPERITQTVRALGDRIEERFPGSGLGRLAREILGMAGRTVDTIQWVRRPVLGVRVAVGGVLLVLAALLAGIAMRVDLRARGMSLPELLQVAEAAINDVVLLGLAVLFLLTMESRLKRRRALSALRELRAVAHIVDMHQLTKDPDRHSGSSIGGDTPSSPRRELNRYELARYLDYCSELLALNSKLAALYAQTLDDPVVLAAVDEVEALTTGLSGKIWQKLVILSRTPP</sequence>
<dbReference type="AlphaFoldDB" id="A0A841H3Z8"/>
<keyword evidence="2" id="KW-0812">Transmembrane</keyword>
<dbReference type="Proteomes" id="UP000582837">
    <property type="component" value="Unassembled WGS sequence"/>
</dbReference>
<keyword evidence="2" id="KW-0472">Membrane</keyword>
<evidence type="ECO:0000256" key="2">
    <source>
        <dbReference type="SAM" id="Phobius"/>
    </source>
</evidence>
<feature type="transmembrane region" description="Helical" evidence="2">
    <location>
        <begin position="115"/>
        <end position="133"/>
    </location>
</feature>
<protein>
    <submittedName>
        <fullName evidence="3">Uncharacterized protein</fullName>
    </submittedName>
</protein>
<feature type="region of interest" description="Disordered" evidence="1">
    <location>
        <begin position="163"/>
        <end position="182"/>
    </location>
</feature>
<name>A0A841H3Z8_9BACT</name>
<organism evidence="3 4">
    <name type="scientific">Longimicrobium terrae</name>
    <dbReference type="NCBI Taxonomy" id="1639882"/>
    <lineage>
        <taxon>Bacteria</taxon>
        <taxon>Pseudomonadati</taxon>
        <taxon>Gemmatimonadota</taxon>
        <taxon>Longimicrobiia</taxon>
        <taxon>Longimicrobiales</taxon>
        <taxon>Longimicrobiaceae</taxon>
        <taxon>Longimicrobium</taxon>
    </lineage>
</organism>
<gene>
    <name evidence="3" type="ORF">HNQ61_004356</name>
</gene>
<evidence type="ECO:0000313" key="4">
    <source>
        <dbReference type="Proteomes" id="UP000582837"/>
    </source>
</evidence>
<feature type="region of interest" description="Disordered" evidence="1">
    <location>
        <begin position="1"/>
        <end position="23"/>
    </location>
</feature>
<feature type="transmembrane region" description="Helical" evidence="2">
    <location>
        <begin position="73"/>
        <end position="95"/>
    </location>
</feature>
<evidence type="ECO:0000256" key="1">
    <source>
        <dbReference type="SAM" id="MobiDB-lite"/>
    </source>
</evidence>
<evidence type="ECO:0000313" key="3">
    <source>
        <dbReference type="EMBL" id="MBB6072693.1"/>
    </source>
</evidence>
<dbReference type="RefSeq" id="WP_170038834.1">
    <property type="nucleotide sequence ID" value="NZ_JABDTL010000002.1"/>
</dbReference>
<feature type="compositionally biased region" description="Polar residues" evidence="1">
    <location>
        <begin position="1"/>
        <end position="10"/>
    </location>
</feature>
<proteinExistence type="predicted"/>
<keyword evidence="4" id="KW-1185">Reference proteome</keyword>
<reference evidence="3 4" key="1">
    <citation type="submission" date="2020-08" db="EMBL/GenBank/DDBJ databases">
        <title>Genomic Encyclopedia of Type Strains, Phase IV (KMG-IV): sequencing the most valuable type-strain genomes for metagenomic binning, comparative biology and taxonomic classification.</title>
        <authorList>
            <person name="Goeker M."/>
        </authorList>
    </citation>
    <scope>NUCLEOTIDE SEQUENCE [LARGE SCALE GENOMIC DNA]</scope>
    <source>
        <strain evidence="3 4">DSM 29007</strain>
    </source>
</reference>